<dbReference type="EMBL" id="CP002599">
    <property type="protein sequence ID" value="AEA58798.1"/>
    <property type="molecule type" value="Genomic_DNA"/>
</dbReference>
<protein>
    <submittedName>
        <fullName evidence="1">Uncharacterized protein</fullName>
    </submittedName>
</protein>
<dbReference type="eggNOG" id="ENOG50317JV">
    <property type="taxonomic scope" value="Bacteria"/>
</dbReference>
<keyword evidence="2" id="KW-1185">Reference proteome</keyword>
<dbReference type="AlphaFoldDB" id="F2LH71"/>
<proteinExistence type="predicted"/>
<gene>
    <name evidence="1" type="ordered locus">bgla_1g00950</name>
</gene>
<dbReference type="Proteomes" id="UP000008316">
    <property type="component" value="Chromosome 1"/>
</dbReference>
<reference evidence="1 2" key="1">
    <citation type="journal article" date="2011" name="J. Bacteriol.">
        <title>Complete genome sequence of Burkholderia gladioli BSR3.</title>
        <authorList>
            <person name="Seo Y.S."/>
            <person name="Lim J."/>
            <person name="Choi B.S."/>
            <person name="Kim H."/>
            <person name="Goo E."/>
            <person name="Lee B."/>
            <person name="Lim J.S."/>
            <person name="Choi I.Y."/>
            <person name="Moon J.S."/>
            <person name="Kim J."/>
            <person name="Hwang I."/>
        </authorList>
    </citation>
    <scope>NUCLEOTIDE SEQUENCE [LARGE SCALE GENOMIC DNA]</scope>
    <source>
        <strain evidence="1 2">BSR3</strain>
    </source>
</reference>
<dbReference type="HOGENOM" id="CLU_198823_0_0_4"/>
<dbReference type="STRING" id="999541.bgla_1g00950"/>
<accession>F2LH71</accession>
<dbReference type="KEGG" id="bgd:bgla_1g00950"/>
<sequence length="73" mass="8429">MRFLWTKKSGLISPLKTTRYGVSARRPKVEAIGVGRSRFQQGCPWEGIRYETDGLFSVLRIRSHKAQERPHPC</sequence>
<evidence type="ECO:0000313" key="1">
    <source>
        <dbReference type="EMBL" id="AEA58798.1"/>
    </source>
</evidence>
<evidence type="ECO:0000313" key="2">
    <source>
        <dbReference type="Proteomes" id="UP000008316"/>
    </source>
</evidence>
<name>F2LH71_BURGS</name>
<organism evidence="1 2">
    <name type="scientific">Burkholderia gladioli (strain BSR3)</name>
    <dbReference type="NCBI Taxonomy" id="999541"/>
    <lineage>
        <taxon>Bacteria</taxon>
        <taxon>Pseudomonadati</taxon>
        <taxon>Pseudomonadota</taxon>
        <taxon>Betaproteobacteria</taxon>
        <taxon>Burkholderiales</taxon>
        <taxon>Burkholderiaceae</taxon>
        <taxon>Burkholderia</taxon>
    </lineage>
</organism>